<sequence length="108" mass="12130">MSIGPKTTLTLSTKSSSDDGMGGRTYIWTSSTKIEGVFSTLSDRERMMYGKKAEAATHKFMVNYQFASSVVTMDRFVLGARTFEIISKENPVNQNRFLIFLLEEKVNG</sequence>
<dbReference type="Gene3D" id="2.40.10.270">
    <property type="entry name" value="Bacteriophage SPP1 head-tail adaptor protein"/>
    <property type="match status" value="1"/>
</dbReference>
<organism evidence="2">
    <name type="scientific">viral metagenome</name>
    <dbReference type="NCBI Taxonomy" id="1070528"/>
    <lineage>
        <taxon>unclassified sequences</taxon>
        <taxon>metagenomes</taxon>
        <taxon>organismal metagenomes</taxon>
    </lineage>
</organism>
<dbReference type="InterPro" id="IPR038666">
    <property type="entry name" value="SSP1_head-tail_sf"/>
</dbReference>
<accession>A0A6M3M168</accession>
<reference evidence="2" key="1">
    <citation type="submission" date="2020-03" db="EMBL/GenBank/DDBJ databases">
        <title>The deep terrestrial virosphere.</title>
        <authorList>
            <person name="Holmfeldt K."/>
            <person name="Nilsson E."/>
            <person name="Simone D."/>
            <person name="Lopez-Fernandez M."/>
            <person name="Wu X."/>
            <person name="de Brujin I."/>
            <person name="Lundin D."/>
            <person name="Andersson A."/>
            <person name="Bertilsson S."/>
            <person name="Dopson M."/>
        </authorList>
    </citation>
    <scope>NUCLEOTIDE SEQUENCE</scope>
    <source>
        <strain evidence="2">MM171A00947</strain>
    </source>
</reference>
<dbReference type="InterPro" id="IPR008767">
    <property type="entry name" value="Phage_SPP1_head-tail_adaptor"/>
</dbReference>
<feature type="compositionally biased region" description="Low complexity" evidence="1">
    <location>
        <begin position="1"/>
        <end position="15"/>
    </location>
</feature>
<evidence type="ECO:0000313" key="2">
    <source>
        <dbReference type="EMBL" id="QJA99644.1"/>
    </source>
</evidence>
<dbReference type="Pfam" id="PF05521">
    <property type="entry name" value="Phage_HCP"/>
    <property type="match status" value="1"/>
</dbReference>
<evidence type="ECO:0000256" key="1">
    <source>
        <dbReference type="SAM" id="MobiDB-lite"/>
    </source>
</evidence>
<gene>
    <name evidence="2" type="ORF">MM171A00947_0016</name>
</gene>
<proteinExistence type="predicted"/>
<name>A0A6M3M168_9ZZZZ</name>
<dbReference type="EMBL" id="MT143660">
    <property type="protein sequence ID" value="QJA99644.1"/>
    <property type="molecule type" value="Genomic_DNA"/>
</dbReference>
<dbReference type="AlphaFoldDB" id="A0A6M3M168"/>
<protein>
    <submittedName>
        <fullName evidence="2">Putative head-tail joining protein</fullName>
    </submittedName>
</protein>
<feature type="region of interest" description="Disordered" evidence="1">
    <location>
        <begin position="1"/>
        <end position="23"/>
    </location>
</feature>